<sequence>MDRYMTDDNATLRIQLADQWQKLAIELIKKGLPADIIFESLLTVGLAGQVEVLGKEVAAARLAAIAEQLSEQVRQQKEALKEASNATKN</sequence>
<dbReference type="AlphaFoldDB" id="A0A0H1RKH8"/>
<evidence type="ECO:0000313" key="2">
    <source>
        <dbReference type="EMBL" id="KLK93127.1"/>
    </source>
</evidence>
<feature type="coiled-coil region" evidence="1">
    <location>
        <begin position="59"/>
        <end position="86"/>
    </location>
</feature>
<dbReference type="PATRIC" id="fig|1225564.3.peg.2933"/>
<name>A0A0H1RKH8_9HYPH</name>
<proteinExistence type="predicted"/>
<dbReference type="EMBL" id="LCYG01000023">
    <property type="protein sequence ID" value="KLK93127.1"/>
    <property type="molecule type" value="Genomic_DNA"/>
</dbReference>
<gene>
    <name evidence="2" type="ORF">AA309_11285</name>
</gene>
<dbReference type="Proteomes" id="UP000035489">
    <property type="component" value="Unassembled WGS sequence"/>
</dbReference>
<keyword evidence="3" id="KW-1185">Reference proteome</keyword>
<reference evidence="2 3" key="1">
    <citation type="submission" date="2015-05" db="EMBL/GenBank/DDBJ databases">
        <title>Draft genome sequence of Microvirga vignae strain BR3299, a novel nitrogen fixing bacteria isolated from Brazil semi-aired region.</title>
        <authorList>
            <person name="Zilli J.E."/>
            <person name="Passos S.R."/>
            <person name="Leite J."/>
            <person name="Baldani J.I."/>
            <person name="Xavier G.R."/>
            <person name="Rumjaneck N.G."/>
            <person name="Simoes-Araujo J.L."/>
        </authorList>
    </citation>
    <scope>NUCLEOTIDE SEQUENCE [LARGE SCALE GENOMIC DNA]</scope>
    <source>
        <strain evidence="2 3">BR3299</strain>
    </source>
</reference>
<comment type="caution">
    <text evidence="2">The sequence shown here is derived from an EMBL/GenBank/DDBJ whole genome shotgun (WGS) entry which is preliminary data.</text>
</comment>
<accession>A0A0H1RKH8</accession>
<evidence type="ECO:0000256" key="1">
    <source>
        <dbReference type="SAM" id="Coils"/>
    </source>
</evidence>
<evidence type="ECO:0000313" key="3">
    <source>
        <dbReference type="Proteomes" id="UP000035489"/>
    </source>
</evidence>
<keyword evidence="1" id="KW-0175">Coiled coil</keyword>
<protein>
    <submittedName>
        <fullName evidence="2">Uncharacterized protein</fullName>
    </submittedName>
</protein>
<organism evidence="2 3">
    <name type="scientific">Microvirga vignae</name>
    <dbReference type="NCBI Taxonomy" id="1225564"/>
    <lineage>
        <taxon>Bacteria</taxon>
        <taxon>Pseudomonadati</taxon>
        <taxon>Pseudomonadota</taxon>
        <taxon>Alphaproteobacteria</taxon>
        <taxon>Hyphomicrobiales</taxon>
        <taxon>Methylobacteriaceae</taxon>
        <taxon>Microvirga</taxon>
    </lineage>
</organism>